<dbReference type="PANTHER" id="PTHR48080">
    <property type="entry name" value="D-GALACTONATE DEHYDRATASE-RELATED"/>
    <property type="match status" value="1"/>
</dbReference>
<dbReference type="InterPro" id="IPR013342">
    <property type="entry name" value="Mandelate_racemase_C"/>
</dbReference>
<dbReference type="GO" id="GO:0016829">
    <property type="term" value="F:lyase activity"/>
    <property type="evidence" value="ECO:0007669"/>
    <property type="project" value="UniProtKB-KW"/>
</dbReference>
<protein>
    <recommendedName>
        <fullName evidence="2">Mandelate racemase/muconate lactonizing enzyme C-terminal domain-containing protein</fullName>
    </recommendedName>
</protein>
<dbReference type="SFLD" id="SFLDG00179">
    <property type="entry name" value="mandelate_racemase"/>
    <property type="match status" value="1"/>
</dbReference>
<evidence type="ECO:0000259" key="2">
    <source>
        <dbReference type="SMART" id="SM00922"/>
    </source>
</evidence>
<dbReference type="PROSITE" id="PS00908">
    <property type="entry name" value="MR_MLE_1"/>
    <property type="match status" value="1"/>
</dbReference>
<dbReference type="PANTHER" id="PTHR48080:SF2">
    <property type="entry name" value="D-GALACTONATE DEHYDRATASE"/>
    <property type="match status" value="1"/>
</dbReference>
<dbReference type="Gene3D" id="3.20.20.120">
    <property type="entry name" value="Enolase-like C-terminal domain"/>
    <property type="match status" value="1"/>
</dbReference>
<dbReference type="Pfam" id="PF13378">
    <property type="entry name" value="MR_MLE_C"/>
    <property type="match status" value="1"/>
</dbReference>
<dbReference type="EMBL" id="UINC01114277">
    <property type="protein sequence ID" value="SVC84474.1"/>
    <property type="molecule type" value="Genomic_DNA"/>
</dbReference>
<dbReference type="InterPro" id="IPR013341">
    <property type="entry name" value="Mandelate_racemase_N_dom"/>
</dbReference>
<dbReference type="InterPro" id="IPR029065">
    <property type="entry name" value="Enolase_C-like"/>
</dbReference>
<dbReference type="CDD" id="cd03316">
    <property type="entry name" value="MR_like"/>
    <property type="match status" value="1"/>
</dbReference>
<name>A0A382QG06_9ZZZZ</name>
<organism evidence="3">
    <name type="scientific">marine metagenome</name>
    <dbReference type="NCBI Taxonomy" id="408172"/>
    <lineage>
        <taxon>unclassified sequences</taxon>
        <taxon>metagenomes</taxon>
        <taxon>ecological metagenomes</taxon>
    </lineage>
</organism>
<reference evidence="3" key="1">
    <citation type="submission" date="2018-05" db="EMBL/GenBank/DDBJ databases">
        <authorList>
            <person name="Lanie J.A."/>
            <person name="Ng W.-L."/>
            <person name="Kazmierczak K.M."/>
            <person name="Andrzejewski T.M."/>
            <person name="Davidsen T.M."/>
            <person name="Wayne K.J."/>
            <person name="Tettelin H."/>
            <person name="Glass J.I."/>
            <person name="Rusch D."/>
            <person name="Podicherti R."/>
            <person name="Tsui H.-C.T."/>
            <person name="Winkler M.E."/>
        </authorList>
    </citation>
    <scope>NUCLEOTIDE SEQUENCE</scope>
</reference>
<sequence length="305" mass="33874">RRVTWTGGPVTMSAISAIDLALWDLKGKALGVPVYELLGGKVRDAVPVYANGWFEDAVTPEDHAEMAIKTVESGYPCLKFYPFKGQYVTTPERIKTGVELVAAVRNAVGPDIQIGIDVRARLDFWSALQVAEELIPYKVSWIEEPIQFDNPKLMGEFARKSRVPVSTGEQLYNRWDFQPLLDEKSISIIQPDICHAGGISELRKIASAAETQYVNVAPHNSNGPISTAASLHLDMNIPNCFKQEIFVSFLDRYEAVLTNQIPIHDGFATPPVGPGWGTDIDEEALKEFPPSEYTPVDSEPYTEFF</sequence>
<proteinExistence type="predicted"/>
<evidence type="ECO:0000256" key="1">
    <source>
        <dbReference type="ARBA" id="ARBA00023239"/>
    </source>
</evidence>
<feature type="domain" description="Mandelate racemase/muconate lactonizing enzyme C-terminal" evidence="2">
    <location>
        <begin position="60"/>
        <end position="164"/>
    </location>
</feature>
<dbReference type="InterPro" id="IPR034593">
    <property type="entry name" value="DgoD-like"/>
</dbReference>
<dbReference type="Gene3D" id="3.30.390.10">
    <property type="entry name" value="Enolase-like, N-terminal domain"/>
    <property type="match status" value="1"/>
</dbReference>
<dbReference type="InterPro" id="IPR036849">
    <property type="entry name" value="Enolase-like_C_sf"/>
</dbReference>
<dbReference type="SFLD" id="SFLDS00001">
    <property type="entry name" value="Enolase"/>
    <property type="match status" value="1"/>
</dbReference>
<dbReference type="Pfam" id="PF02746">
    <property type="entry name" value="MR_MLE_N"/>
    <property type="match status" value="1"/>
</dbReference>
<dbReference type="SMART" id="SM00922">
    <property type="entry name" value="MR_MLE"/>
    <property type="match status" value="1"/>
</dbReference>
<evidence type="ECO:0000313" key="3">
    <source>
        <dbReference type="EMBL" id="SVC84474.1"/>
    </source>
</evidence>
<dbReference type="AlphaFoldDB" id="A0A382QG06"/>
<dbReference type="SUPFAM" id="SSF51604">
    <property type="entry name" value="Enolase C-terminal domain-like"/>
    <property type="match status" value="1"/>
</dbReference>
<dbReference type="GO" id="GO:0009063">
    <property type="term" value="P:amino acid catabolic process"/>
    <property type="evidence" value="ECO:0007669"/>
    <property type="project" value="InterPro"/>
</dbReference>
<keyword evidence="1" id="KW-0456">Lyase</keyword>
<dbReference type="InterPro" id="IPR029017">
    <property type="entry name" value="Enolase-like_N"/>
</dbReference>
<accession>A0A382QG06</accession>
<gene>
    <name evidence="3" type="ORF">METZ01_LOCUS337328</name>
</gene>
<feature type="non-terminal residue" evidence="3">
    <location>
        <position position="1"/>
    </location>
</feature>
<dbReference type="InterPro" id="IPR018110">
    <property type="entry name" value="Mandel_Rmase/mucon_lact_enz_CS"/>
</dbReference>